<evidence type="ECO:0000313" key="2">
    <source>
        <dbReference type="Proteomes" id="UP000638188"/>
    </source>
</evidence>
<keyword evidence="2" id="KW-1185">Reference proteome</keyword>
<dbReference type="PROSITE" id="PS51257">
    <property type="entry name" value="PROKAR_LIPOPROTEIN"/>
    <property type="match status" value="1"/>
</dbReference>
<comment type="caution">
    <text evidence="1">The sequence shown here is derived from an EMBL/GenBank/DDBJ whole genome shotgun (WGS) entry which is preliminary data.</text>
</comment>
<dbReference type="RefSeq" id="WP_150278994.1">
    <property type="nucleotide sequence ID" value="NZ_BMFF01000007.1"/>
</dbReference>
<sequence>MRNLFVIAVACMLAACAQREPVKLYSGAEQPTGQILVVEMPYTLEVLNINGNPVPEANRMSGNQDRKLELQPGEYRINAYYENVYDINGGLSSEVVRTRSATYTINGKAGEVWRLDFDAPMNLKEAEAMKDDFAGWSLNKATGERYATEPGPAYVSLVGQLMGGGSAPTYDTEVKPLGAANQAPAAAPVAPVASSQATAAKTLPHNDATLTTLQQLWLLLGPESRDAFLEWAQQ</sequence>
<proteinExistence type="predicted"/>
<dbReference type="InterPro" id="IPR018635">
    <property type="entry name" value="UPF0319"/>
</dbReference>
<dbReference type="EMBL" id="BMFF01000007">
    <property type="protein sequence ID" value="GGD08301.1"/>
    <property type="molecule type" value="Genomic_DNA"/>
</dbReference>
<evidence type="ECO:0008006" key="3">
    <source>
        <dbReference type="Google" id="ProtNLM"/>
    </source>
</evidence>
<protein>
    <recommendedName>
        <fullName evidence="3">DUF2057 domain-containing protein</fullName>
    </recommendedName>
</protein>
<dbReference type="Pfam" id="PF09829">
    <property type="entry name" value="DUF2057"/>
    <property type="match status" value="1"/>
</dbReference>
<reference evidence="2" key="1">
    <citation type="journal article" date="2019" name="Int. J. Syst. Evol. Microbiol.">
        <title>The Global Catalogue of Microorganisms (GCM) 10K type strain sequencing project: providing services to taxonomists for standard genome sequencing and annotation.</title>
        <authorList>
            <consortium name="The Broad Institute Genomics Platform"/>
            <consortium name="The Broad Institute Genome Sequencing Center for Infectious Disease"/>
            <person name="Wu L."/>
            <person name="Ma J."/>
        </authorList>
    </citation>
    <scope>NUCLEOTIDE SEQUENCE [LARGE SCALE GENOMIC DNA]</scope>
    <source>
        <strain evidence="2">CGMCC 1.12482</strain>
    </source>
</reference>
<organism evidence="1 2">
    <name type="scientific">Halopseudomonas salina</name>
    <dbReference type="NCBI Taxonomy" id="1323744"/>
    <lineage>
        <taxon>Bacteria</taxon>
        <taxon>Pseudomonadati</taxon>
        <taxon>Pseudomonadota</taxon>
        <taxon>Gammaproteobacteria</taxon>
        <taxon>Pseudomonadales</taxon>
        <taxon>Pseudomonadaceae</taxon>
        <taxon>Halopseudomonas</taxon>
    </lineage>
</organism>
<accession>A0ABQ1PZ93</accession>
<name>A0ABQ1PZ93_9GAMM</name>
<evidence type="ECO:0000313" key="1">
    <source>
        <dbReference type="EMBL" id="GGD08301.1"/>
    </source>
</evidence>
<gene>
    <name evidence="1" type="ORF">GCM10007418_29180</name>
</gene>
<dbReference type="Proteomes" id="UP000638188">
    <property type="component" value="Unassembled WGS sequence"/>
</dbReference>